<dbReference type="GO" id="GO:0030134">
    <property type="term" value="C:COPII-coated ER to Golgi transport vesicle"/>
    <property type="evidence" value="ECO:0007669"/>
    <property type="project" value="TreeGrafter"/>
</dbReference>
<keyword evidence="10" id="KW-1185">Reference proteome</keyword>
<proteinExistence type="inferred from homology"/>
<dbReference type="AlphaFoldDB" id="A0A6G1FT97"/>
<dbReference type="GO" id="GO:0015031">
    <property type="term" value="P:protein transport"/>
    <property type="evidence" value="ECO:0007669"/>
    <property type="project" value="UniProtKB-KW"/>
</dbReference>
<protein>
    <submittedName>
        <fullName evidence="9 11">Yos1-like protein</fullName>
    </submittedName>
</protein>
<keyword evidence="3 8" id="KW-0812">Transmembrane</keyword>
<dbReference type="GeneID" id="54417786"/>
<dbReference type="PANTHER" id="PTHR15858">
    <property type="entry name" value="IMMEDIATE EARLY RESPONSE 3-INTERACTING PROTEIN 1"/>
    <property type="match status" value="1"/>
</dbReference>
<keyword evidence="4" id="KW-0653">Protein transport</keyword>
<sequence>MFFGFGNIIYICVLVTNAVTILSEDRFLARVGWSGAPIDAGFGGQADTSSVTAKMLSLMTSIRMVVRVPLIALNIFIIIYELILG</sequence>
<reference evidence="11" key="3">
    <citation type="submission" date="2025-04" db="UniProtKB">
        <authorList>
            <consortium name="RefSeq"/>
        </authorList>
    </citation>
    <scope>IDENTIFICATION</scope>
    <source>
        <strain evidence="11">CBS 781.70</strain>
    </source>
</reference>
<evidence type="ECO:0000256" key="8">
    <source>
        <dbReference type="SAM" id="Phobius"/>
    </source>
</evidence>
<dbReference type="Proteomes" id="UP000504638">
    <property type="component" value="Unplaced"/>
</dbReference>
<evidence type="ECO:0000256" key="7">
    <source>
        <dbReference type="ARBA" id="ARBA00024203"/>
    </source>
</evidence>
<keyword evidence="5 8" id="KW-1133">Transmembrane helix</keyword>
<dbReference type="EMBL" id="ML975177">
    <property type="protein sequence ID" value="KAF1808960.1"/>
    <property type="molecule type" value="Genomic_DNA"/>
</dbReference>
<organism evidence="9">
    <name type="scientific">Eremomyces bilateralis CBS 781.70</name>
    <dbReference type="NCBI Taxonomy" id="1392243"/>
    <lineage>
        <taxon>Eukaryota</taxon>
        <taxon>Fungi</taxon>
        <taxon>Dikarya</taxon>
        <taxon>Ascomycota</taxon>
        <taxon>Pezizomycotina</taxon>
        <taxon>Dothideomycetes</taxon>
        <taxon>Dothideomycetes incertae sedis</taxon>
        <taxon>Eremomycetales</taxon>
        <taxon>Eremomycetaceae</taxon>
        <taxon>Eremomyces</taxon>
    </lineage>
</organism>
<dbReference type="GO" id="GO:0005789">
    <property type="term" value="C:endoplasmic reticulum membrane"/>
    <property type="evidence" value="ECO:0007669"/>
    <property type="project" value="TreeGrafter"/>
</dbReference>
<name>A0A6G1FT97_9PEZI</name>
<dbReference type="GO" id="GO:0000139">
    <property type="term" value="C:Golgi membrane"/>
    <property type="evidence" value="ECO:0007669"/>
    <property type="project" value="TreeGrafter"/>
</dbReference>
<comment type="similarity">
    <text evidence="7">Belongs to the YOS1 family.</text>
</comment>
<keyword evidence="2" id="KW-0813">Transport</keyword>
<reference evidence="9 11" key="1">
    <citation type="submission" date="2020-01" db="EMBL/GenBank/DDBJ databases">
        <authorList>
            <consortium name="DOE Joint Genome Institute"/>
            <person name="Haridas S."/>
            <person name="Albert R."/>
            <person name="Binder M."/>
            <person name="Bloem J."/>
            <person name="Labutti K."/>
            <person name="Salamov A."/>
            <person name="Andreopoulos B."/>
            <person name="Baker S.E."/>
            <person name="Barry K."/>
            <person name="Bills G."/>
            <person name="Bluhm B.H."/>
            <person name="Cannon C."/>
            <person name="Castanera R."/>
            <person name="Culley D.E."/>
            <person name="Daum C."/>
            <person name="Ezra D."/>
            <person name="Gonzalez J.B."/>
            <person name="Henrissat B."/>
            <person name="Kuo A."/>
            <person name="Liang C."/>
            <person name="Lipzen A."/>
            <person name="Lutzoni F."/>
            <person name="Magnuson J."/>
            <person name="Mondo S."/>
            <person name="Nolan M."/>
            <person name="Ohm R."/>
            <person name="Pangilinan J."/>
            <person name="Park H.-J."/>
            <person name="Ramirez L."/>
            <person name="Alfaro M."/>
            <person name="Sun H."/>
            <person name="Tritt A."/>
            <person name="Yoshinaga Y."/>
            <person name="Zwiers L.-H."/>
            <person name="Turgeon B.G."/>
            <person name="Goodwin S.B."/>
            <person name="Spatafora J.W."/>
            <person name="Crous P.W."/>
            <person name="Grigoriev I.V."/>
        </authorList>
    </citation>
    <scope>NUCLEOTIDE SEQUENCE</scope>
    <source>
        <strain evidence="9 11">CBS 781.70</strain>
    </source>
</reference>
<dbReference type="RefSeq" id="XP_033530591.1">
    <property type="nucleotide sequence ID" value="XM_033677216.1"/>
</dbReference>
<dbReference type="OrthoDB" id="15356at2759"/>
<dbReference type="PANTHER" id="PTHR15858:SF0">
    <property type="entry name" value="IMMEDIATE EARLY RESPONSE 3-INTERACTING PROTEIN 1"/>
    <property type="match status" value="1"/>
</dbReference>
<evidence type="ECO:0000256" key="4">
    <source>
        <dbReference type="ARBA" id="ARBA00022927"/>
    </source>
</evidence>
<evidence type="ECO:0000313" key="9">
    <source>
        <dbReference type="EMBL" id="KAF1808960.1"/>
    </source>
</evidence>
<accession>A0A6G1FT97</accession>
<evidence type="ECO:0000313" key="10">
    <source>
        <dbReference type="Proteomes" id="UP000504638"/>
    </source>
</evidence>
<evidence type="ECO:0000256" key="1">
    <source>
        <dbReference type="ARBA" id="ARBA00004370"/>
    </source>
</evidence>
<keyword evidence="6 8" id="KW-0472">Membrane</keyword>
<evidence type="ECO:0000256" key="5">
    <source>
        <dbReference type="ARBA" id="ARBA00022989"/>
    </source>
</evidence>
<gene>
    <name evidence="9 11" type="ORF">P152DRAFT_423906</name>
</gene>
<feature type="transmembrane region" description="Helical" evidence="8">
    <location>
        <begin position="64"/>
        <end position="83"/>
    </location>
</feature>
<dbReference type="InterPro" id="IPR013880">
    <property type="entry name" value="Yos1"/>
</dbReference>
<evidence type="ECO:0000313" key="11">
    <source>
        <dbReference type="RefSeq" id="XP_033530591.1"/>
    </source>
</evidence>
<comment type="subcellular location">
    <subcellularLocation>
        <location evidence="1">Membrane</location>
    </subcellularLocation>
</comment>
<reference evidence="11" key="2">
    <citation type="submission" date="2020-04" db="EMBL/GenBank/DDBJ databases">
        <authorList>
            <consortium name="NCBI Genome Project"/>
        </authorList>
    </citation>
    <scope>NUCLEOTIDE SEQUENCE</scope>
    <source>
        <strain evidence="11">CBS 781.70</strain>
    </source>
</reference>
<evidence type="ECO:0000256" key="6">
    <source>
        <dbReference type="ARBA" id="ARBA00023136"/>
    </source>
</evidence>
<evidence type="ECO:0000256" key="3">
    <source>
        <dbReference type="ARBA" id="ARBA00022692"/>
    </source>
</evidence>
<dbReference type="GO" id="GO:0006888">
    <property type="term" value="P:endoplasmic reticulum to Golgi vesicle-mediated transport"/>
    <property type="evidence" value="ECO:0007669"/>
    <property type="project" value="TreeGrafter"/>
</dbReference>
<dbReference type="Pfam" id="PF08571">
    <property type="entry name" value="Yos1"/>
    <property type="match status" value="1"/>
</dbReference>
<evidence type="ECO:0000256" key="2">
    <source>
        <dbReference type="ARBA" id="ARBA00022448"/>
    </source>
</evidence>